<gene>
    <name evidence="1" type="ORF">MCOR_38803</name>
</gene>
<evidence type="ECO:0000313" key="1">
    <source>
        <dbReference type="EMBL" id="CAC5405080.1"/>
    </source>
</evidence>
<evidence type="ECO:0000313" key="2">
    <source>
        <dbReference type="Proteomes" id="UP000507470"/>
    </source>
</evidence>
<organism evidence="1 2">
    <name type="scientific">Mytilus coruscus</name>
    <name type="common">Sea mussel</name>
    <dbReference type="NCBI Taxonomy" id="42192"/>
    <lineage>
        <taxon>Eukaryota</taxon>
        <taxon>Metazoa</taxon>
        <taxon>Spiralia</taxon>
        <taxon>Lophotrochozoa</taxon>
        <taxon>Mollusca</taxon>
        <taxon>Bivalvia</taxon>
        <taxon>Autobranchia</taxon>
        <taxon>Pteriomorphia</taxon>
        <taxon>Mytilida</taxon>
        <taxon>Mytiloidea</taxon>
        <taxon>Mytilidae</taxon>
        <taxon>Mytilinae</taxon>
        <taxon>Mytilus</taxon>
    </lineage>
</organism>
<dbReference type="Proteomes" id="UP000507470">
    <property type="component" value="Unassembled WGS sequence"/>
</dbReference>
<proteinExistence type="predicted"/>
<accession>A0A6J8DDB6</accession>
<protein>
    <submittedName>
        <fullName evidence="1">Uncharacterized protein</fullName>
    </submittedName>
</protein>
<reference evidence="1 2" key="1">
    <citation type="submission" date="2020-06" db="EMBL/GenBank/DDBJ databases">
        <authorList>
            <person name="Li R."/>
            <person name="Bekaert M."/>
        </authorList>
    </citation>
    <scope>NUCLEOTIDE SEQUENCE [LARGE SCALE GENOMIC DNA]</scope>
    <source>
        <strain evidence="2">wild</strain>
    </source>
</reference>
<name>A0A6J8DDB6_MYTCO</name>
<keyword evidence="2" id="KW-1185">Reference proteome</keyword>
<dbReference type="OrthoDB" id="6070683at2759"/>
<dbReference type="EMBL" id="CACVKT020007061">
    <property type="protein sequence ID" value="CAC5405080.1"/>
    <property type="molecule type" value="Genomic_DNA"/>
</dbReference>
<sequence length="946" mass="107082">MIDVSYLPSGCSIKSCTINTSRYDIKIYVSNLPTGCSYKSSTINTSQFDNIIDISYLLGGCSNKCSTINTSKYDNMIDITYLSTGCSNKSSTINTSQYDNMIDIIYLPAGCSYKSITINTSKYDNMIDITYLPTRCSNKISTINTSKYDNMIDITYLSTGCSNKSSTINTSKYDNMVDVSCQTYRLDVQVKAVRTINNILKLIYCLAAEQKFLNDGVIKRIEDPELKHSLDVDESVIVSSTELLHREKRGWGSVIFSGVSMLVKATSLGLTLGSALTEGCMYYPSICRNKDEIARLDGEIKTMTRKYEEEYMHSKERYYNLKTATTNNGYIDYYINQTLQVVENLQEIEEDLTLLLEIKLPKLSQMAAATTNETYEQYLGHAVGTLEYRLSDLKQMLLEYKKSALLGIVVQFVIEATVNKFINSIQTAYKQVLSSEDILASTSEELWARMDGSRVRNTNAKFGIVKKLKMAPKVLKQMGKNFGESLRSFGRNIKKWTAIKTWKGFKGKLKSAFKSPLQKLKNAKDFFSPSKNKLFVKNYRLSWSQKAMMGIGIIADGISTALQVKQWKDVADKMEKARQDYQHYHNNLTRELETIANETVRMEGIWTDVVHTFQHLSIPFKQLVENSTNFSNFSDVIGLPRLPVDTSDPLFTIDFNSITKESIRSQQLNVIEFLKKVNNNMTEIHDKMLSRTVLYNNTLSKSEIQETVGDMQSDIKSILKFSPSGTMRTFGDSLTLADTVCTVSILRYDLIEYDYFPIDTFRPRCDVNSTTFERLNRQAYTKRKSKLMRDVIVRYVNSSKAESLSMLVDAVHNAYSGVADKHIAFFGKSITERDVICVIVDTFTNLSIYDFINLNSLRPDCSTVSAGQFHKVLEDAKKLRDVTLAVKAALDGCRQYKFCPCLSSVASTNHVTEKDIVYAVHHIDPSWQPNKSAQFCGPSGCRCSHL</sequence>
<dbReference type="AlphaFoldDB" id="A0A6J8DDB6"/>